<proteinExistence type="predicted"/>
<name>A0A318V6J5_9GAMM</name>
<dbReference type="AlphaFoldDB" id="A0A318V6J5"/>
<evidence type="ECO:0000313" key="3">
    <source>
        <dbReference type="Proteomes" id="UP000247551"/>
    </source>
</evidence>
<dbReference type="EMBL" id="QKLW01000002">
    <property type="protein sequence ID" value="PYF83108.1"/>
    <property type="molecule type" value="Genomic_DNA"/>
</dbReference>
<keyword evidence="1" id="KW-1133">Transmembrane helix</keyword>
<keyword evidence="1" id="KW-0812">Transmembrane</keyword>
<feature type="transmembrane region" description="Helical" evidence="1">
    <location>
        <begin position="30"/>
        <end position="51"/>
    </location>
</feature>
<protein>
    <submittedName>
        <fullName evidence="2">Uncharacterized protein</fullName>
    </submittedName>
</protein>
<keyword evidence="1" id="KW-0472">Membrane</keyword>
<dbReference type="Proteomes" id="UP000247551">
    <property type="component" value="Unassembled WGS sequence"/>
</dbReference>
<reference evidence="2 3" key="1">
    <citation type="submission" date="2018-06" db="EMBL/GenBank/DDBJ databases">
        <title>Genomic Encyclopedia of Type Strains, Phase III (KMG-III): the genomes of soil and plant-associated and newly described type strains.</title>
        <authorList>
            <person name="Whitman W."/>
        </authorList>
    </citation>
    <scope>NUCLEOTIDE SEQUENCE [LARGE SCALE GENOMIC DNA]</scope>
    <source>
        <strain evidence="2 3">CECT 7730</strain>
    </source>
</reference>
<sequence length="200" mass="21996">MSPQDVQSLAETLKIINEITASKPNEWLPVYAALGGAVAGAIASFFPTWIMEKRRDVNFSRQIENCLLAEIKALVEIIDHRGYLLAIEETVTYLRTQPEGVLCTLIVDVPPHYSRVYQDNCKNIGVIINGKASEIITFHQLIDAVVQDIKPDGAFSSGATLDTFEKMLKIFEEALSIGRSLTKTHNKSSQQDTSEAGASA</sequence>
<evidence type="ECO:0000313" key="2">
    <source>
        <dbReference type="EMBL" id="PYF83108.1"/>
    </source>
</evidence>
<comment type="caution">
    <text evidence="2">The sequence shown here is derived from an EMBL/GenBank/DDBJ whole genome shotgun (WGS) entry which is preliminary data.</text>
</comment>
<dbReference type="RefSeq" id="WP_217494965.1">
    <property type="nucleotide sequence ID" value="NZ_QKLW01000002.1"/>
</dbReference>
<organism evidence="2 3">
    <name type="scientific">Marinomonas alcarazii</name>
    <dbReference type="NCBI Taxonomy" id="491949"/>
    <lineage>
        <taxon>Bacteria</taxon>
        <taxon>Pseudomonadati</taxon>
        <taxon>Pseudomonadota</taxon>
        <taxon>Gammaproteobacteria</taxon>
        <taxon>Oceanospirillales</taxon>
        <taxon>Oceanospirillaceae</taxon>
        <taxon>Marinomonas</taxon>
    </lineage>
</organism>
<accession>A0A318V6J5</accession>
<gene>
    <name evidence="2" type="ORF">DFP75_102198</name>
</gene>
<evidence type="ECO:0000256" key="1">
    <source>
        <dbReference type="SAM" id="Phobius"/>
    </source>
</evidence>
<keyword evidence="3" id="KW-1185">Reference proteome</keyword>